<keyword evidence="5" id="KW-1185">Reference proteome</keyword>
<dbReference type="EMBL" id="JBJQND010000004">
    <property type="protein sequence ID" value="KAL3881049.1"/>
    <property type="molecule type" value="Genomic_DNA"/>
</dbReference>
<dbReference type="Pfam" id="PF20266">
    <property type="entry name" value="Mab-21_C"/>
    <property type="match status" value="1"/>
</dbReference>
<evidence type="ECO:0000259" key="2">
    <source>
        <dbReference type="Pfam" id="PF03281"/>
    </source>
</evidence>
<dbReference type="InterPro" id="IPR046906">
    <property type="entry name" value="Mab-21_HhH/H2TH-like"/>
</dbReference>
<feature type="domain" description="Mab-21-like nucleotidyltransferase" evidence="2">
    <location>
        <begin position="154"/>
        <end position="253"/>
    </location>
</feature>
<dbReference type="AlphaFoldDB" id="A0ABD3X469"/>
<evidence type="ECO:0000259" key="3">
    <source>
        <dbReference type="Pfam" id="PF20266"/>
    </source>
</evidence>
<dbReference type="PANTHER" id="PTHR10656">
    <property type="entry name" value="CELL FATE DETERMINING PROTEIN MAB21-RELATED"/>
    <property type="match status" value="1"/>
</dbReference>
<accession>A0ABD3X469</accession>
<feature type="domain" description="Mab-21-like HhH/H2TH-like" evidence="3">
    <location>
        <begin position="266"/>
        <end position="346"/>
    </location>
</feature>
<name>A0ABD3X469_SINWO</name>
<evidence type="ECO:0008006" key="6">
    <source>
        <dbReference type="Google" id="ProtNLM"/>
    </source>
</evidence>
<reference evidence="4 5" key="1">
    <citation type="submission" date="2024-11" db="EMBL/GenBank/DDBJ databases">
        <title>Chromosome-level genome assembly of the freshwater bivalve Anodonta woodiana.</title>
        <authorList>
            <person name="Chen X."/>
        </authorList>
    </citation>
    <scope>NUCLEOTIDE SEQUENCE [LARGE SCALE GENOMIC DNA]</scope>
    <source>
        <strain evidence="4">MN2024</strain>
        <tissue evidence="4">Gills</tissue>
    </source>
</reference>
<dbReference type="Proteomes" id="UP001634394">
    <property type="component" value="Unassembled WGS sequence"/>
</dbReference>
<gene>
    <name evidence="4" type="ORF">ACJMK2_033247</name>
</gene>
<comment type="caution">
    <text evidence="4">The sequence shown here is derived from an EMBL/GenBank/DDBJ whole genome shotgun (WGS) entry which is preliminary data.</text>
</comment>
<evidence type="ECO:0000313" key="4">
    <source>
        <dbReference type="EMBL" id="KAL3881049.1"/>
    </source>
</evidence>
<proteinExistence type="inferred from homology"/>
<evidence type="ECO:0000256" key="1">
    <source>
        <dbReference type="ARBA" id="ARBA00008307"/>
    </source>
</evidence>
<protein>
    <recommendedName>
        <fullName evidence="6">Mab-21-like HhH/H2TH-like domain-containing protein</fullName>
    </recommendedName>
</protein>
<organism evidence="4 5">
    <name type="scientific">Sinanodonta woodiana</name>
    <name type="common">Chinese pond mussel</name>
    <name type="synonym">Anodonta woodiana</name>
    <dbReference type="NCBI Taxonomy" id="1069815"/>
    <lineage>
        <taxon>Eukaryota</taxon>
        <taxon>Metazoa</taxon>
        <taxon>Spiralia</taxon>
        <taxon>Lophotrochozoa</taxon>
        <taxon>Mollusca</taxon>
        <taxon>Bivalvia</taxon>
        <taxon>Autobranchia</taxon>
        <taxon>Heteroconchia</taxon>
        <taxon>Palaeoheterodonta</taxon>
        <taxon>Unionida</taxon>
        <taxon>Unionoidea</taxon>
        <taxon>Unionidae</taxon>
        <taxon>Unioninae</taxon>
        <taxon>Sinanodonta</taxon>
    </lineage>
</organism>
<dbReference type="PANTHER" id="PTHR10656:SF69">
    <property type="entry name" value="MAB-21-LIKE HHH_H2TH-LIKE DOMAIN-CONTAINING PROTEIN"/>
    <property type="match status" value="1"/>
</dbReference>
<dbReference type="SMART" id="SM01265">
    <property type="entry name" value="Mab-21"/>
    <property type="match status" value="1"/>
</dbReference>
<dbReference type="InterPro" id="IPR046903">
    <property type="entry name" value="Mab-21-like_nuc_Trfase"/>
</dbReference>
<dbReference type="InterPro" id="IPR024810">
    <property type="entry name" value="MAB21L/cGLR"/>
</dbReference>
<comment type="similarity">
    <text evidence="1">Belongs to the mab-21 family.</text>
</comment>
<sequence length="663" mass="76189">MAEAISPFLSRGFVAMFEYGKWNIKKIQRQSEINLLEYIINIVHQLSVVYGGSSAEGTDIKGSDEDHMLTVPGMHVVCEACEERELTGHVFLMREDGHRPCYPSLQLLSKDDNDHILIASLGGIEKILKEGEDGTQYLSSYAFARWIKEIENYDQVPRILKIYQHGPCTTQVVNVVSTKIHEYDNVYTIPCKTWPTEANEWIKRPRLKGWPTPEVIQKVVHTACTLVPLGNPSSEDQDIEWRISFLLGERELMWSLNNCQYYVFITLKYILKMHLDKLFPDTISTFHMKTILFWISEEQGLEYWRKEKFFQCIRDCLDRLLHYITETSMPHYFVRGNNILTGKLDSAVKRNKLSKEVRSVISNVVEVVSCCFENGGMYTGYNFPYYAKHVLRSPLDVILRRFTLPQLNELRQGMENLPISITEEHKSLASDMLDALVGVHLQKTLNYFSAIGSDFRDIETLLLKGCKTDAMAGMLQLATFYYMCREMDMTKDAIKKANTRKGTLAYIGRCSKIIEIKTDVDRSFQSETMACDVIYSPSDLVCLPTPLQYECALFDNVRSYDLQIHPVVYSEALSVLVHIAQGENQNALAAVENLAIAVKNNKWEFYDIALNLLGYCYSLVGEQDQALRCFCQSYQERRSNENPCLYHAIILLLNKARDEEIVC</sequence>
<evidence type="ECO:0000313" key="5">
    <source>
        <dbReference type="Proteomes" id="UP001634394"/>
    </source>
</evidence>
<dbReference type="Gene3D" id="1.10.1410.40">
    <property type="match status" value="1"/>
</dbReference>
<dbReference type="Pfam" id="PF03281">
    <property type="entry name" value="Mab-21"/>
    <property type="match status" value="1"/>
</dbReference>